<feature type="binding site" evidence="13">
    <location>
        <position position="243"/>
    </location>
    <ligand>
        <name>Mg(2+)</name>
        <dbReference type="ChEBI" id="CHEBI:18420"/>
    </ligand>
</feature>
<evidence type="ECO:0000313" key="18">
    <source>
        <dbReference type="Proteomes" id="UP000005870"/>
    </source>
</evidence>
<dbReference type="SUPFAM" id="SSF53659">
    <property type="entry name" value="Isocitrate/Isopropylmalate dehydrogenase-like"/>
    <property type="match status" value="1"/>
</dbReference>
<dbReference type="InterPro" id="IPR019818">
    <property type="entry name" value="IsoCit/isopropylmalate_DH_CS"/>
</dbReference>
<comment type="subunit">
    <text evidence="5 13 14">Homodimer.</text>
</comment>
<dbReference type="PANTHER" id="PTHR42979">
    <property type="entry name" value="3-ISOPROPYLMALATE DEHYDROGENASE"/>
    <property type="match status" value="1"/>
</dbReference>
<dbReference type="PROSITE" id="PS00470">
    <property type="entry name" value="IDH_IMDH"/>
    <property type="match status" value="1"/>
</dbReference>
<dbReference type="NCBIfam" id="TIGR00169">
    <property type="entry name" value="leuB"/>
    <property type="match status" value="1"/>
</dbReference>
<feature type="site" description="Important for catalysis" evidence="13">
    <location>
        <position position="186"/>
    </location>
</feature>
<feature type="binding site" evidence="13">
    <location>
        <position position="96"/>
    </location>
    <ligand>
        <name>substrate</name>
    </ligand>
</feature>
<evidence type="ECO:0000256" key="2">
    <source>
        <dbReference type="ARBA" id="ARBA00001936"/>
    </source>
</evidence>
<keyword evidence="6 13" id="KW-0432">Leucine biosynthesis</keyword>
<organism evidence="17 18">
    <name type="scientific">Pseudoxanthomonas spadix (strain BD-a59)</name>
    <dbReference type="NCBI Taxonomy" id="1045855"/>
    <lineage>
        <taxon>Bacteria</taxon>
        <taxon>Pseudomonadati</taxon>
        <taxon>Pseudomonadota</taxon>
        <taxon>Gammaproteobacteria</taxon>
        <taxon>Lysobacterales</taxon>
        <taxon>Lysobacteraceae</taxon>
        <taxon>Pseudoxanthomonas</taxon>
    </lineage>
</organism>
<keyword evidence="11 13" id="KW-0520">NAD</keyword>
<feature type="binding site" evidence="13">
    <location>
        <position position="219"/>
    </location>
    <ligand>
        <name>substrate</name>
    </ligand>
</feature>
<feature type="binding site" evidence="13">
    <location>
        <position position="134"/>
    </location>
    <ligand>
        <name>substrate</name>
    </ligand>
</feature>
<keyword evidence="13" id="KW-0963">Cytoplasm</keyword>
<dbReference type="UniPathway" id="UPA00048">
    <property type="reaction ID" value="UER00072"/>
</dbReference>
<dbReference type="OrthoDB" id="9806254at2"/>
<evidence type="ECO:0000256" key="6">
    <source>
        <dbReference type="ARBA" id="ARBA00022430"/>
    </source>
</evidence>
<dbReference type="InterPro" id="IPR004429">
    <property type="entry name" value="Isopropylmalate_DH"/>
</dbReference>
<dbReference type="Gene3D" id="3.40.718.10">
    <property type="entry name" value="Isopropylmalate Dehydrogenase"/>
    <property type="match status" value="2"/>
</dbReference>
<feature type="binding site" evidence="13">
    <location>
        <begin position="76"/>
        <end position="89"/>
    </location>
    <ligand>
        <name>NAD(+)</name>
        <dbReference type="ChEBI" id="CHEBI:57540"/>
    </ligand>
</feature>
<evidence type="ECO:0000256" key="9">
    <source>
        <dbReference type="ARBA" id="ARBA00022842"/>
    </source>
</evidence>
<dbReference type="Pfam" id="PF00180">
    <property type="entry name" value="Iso_dh"/>
    <property type="match status" value="2"/>
</dbReference>
<dbReference type="GO" id="GO:0000287">
    <property type="term" value="F:magnesium ion binding"/>
    <property type="evidence" value="ECO:0007669"/>
    <property type="project" value="InterPro"/>
</dbReference>
<proteinExistence type="inferred from homology"/>
<keyword evidence="7 13" id="KW-0028">Amino-acid biosynthesis</keyword>
<evidence type="ECO:0000256" key="14">
    <source>
        <dbReference type="RuleBase" id="RU004445"/>
    </source>
</evidence>
<feature type="binding site" evidence="13">
    <location>
        <begin position="317"/>
        <end position="329"/>
    </location>
    <ligand>
        <name>NAD(+)</name>
        <dbReference type="ChEBI" id="CHEBI:57540"/>
    </ligand>
</feature>
<dbReference type="InterPro" id="IPR024084">
    <property type="entry name" value="IsoPropMal-DH-like_dom"/>
</dbReference>
<dbReference type="KEGG" id="psd:DSC_13730"/>
<dbReference type="eggNOG" id="COG0473">
    <property type="taxonomic scope" value="Bacteria"/>
</dbReference>
<feature type="region of interest" description="Disordered" evidence="15">
    <location>
        <begin position="279"/>
        <end position="304"/>
    </location>
</feature>
<comment type="pathway">
    <text evidence="3 13 14">Amino-acid biosynthesis; L-leucine biosynthesis; L-leucine from 3-methyl-2-oxobutanoate: step 3/4.</text>
</comment>
<evidence type="ECO:0000256" key="7">
    <source>
        <dbReference type="ARBA" id="ARBA00022605"/>
    </source>
</evidence>
<protein>
    <recommendedName>
        <fullName evidence="13">3-isopropylmalate dehydrogenase</fullName>
        <ecNumber evidence="13">1.1.1.85</ecNumber>
    </recommendedName>
    <alternativeName>
        <fullName evidence="13">3-IPM-DH</fullName>
    </alternativeName>
    <alternativeName>
        <fullName evidence="13">Beta-IPM dehydrogenase</fullName>
        <shortName evidence="13">IMDH</shortName>
    </alternativeName>
</protein>
<evidence type="ECO:0000256" key="5">
    <source>
        <dbReference type="ARBA" id="ARBA00011738"/>
    </source>
</evidence>
<evidence type="ECO:0000256" key="11">
    <source>
        <dbReference type="ARBA" id="ARBA00023027"/>
    </source>
</evidence>
<evidence type="ECO:0000256" key="12">
    <source>
        <dbReference type="ARBA" id="ARBA00023304"/>
    </source>
</evidence>
<comment type="catalytic activity">
    <reaction evidence="1 13 14">
        <text>(2R,3S)-3-isopropylmalate + NAD(+) = 4-methyl-2-oxopentanoate + CO2 + NADH</text>
        <dbReference type="Rhea" id="RHEA:32271"/>
        <dbReference type="ChEBI" id="CHEBI:16526"/>
        <dbReference type="ChEBI" id="CHEBI:17865"/>
        <dbReference type="ChEBI" id="CHEBI:35121"/>
        <dbReference type="ChEBI" id="CHEBI:57540"/>
        <dbReference type="ChEBI" id="CHEBI:57945"/>
        <dbReference type="EC" id="1.1.1.85"/>
    </reaction>
</comment>
<dbReference type="GO" id="GO:0009098">
    <property type="term" value="P:L-leucine biosynthetic process"/>
    <property type="evidence" value="ECO:0007669"/>
    <property type="project" value="UniProtKB-UniRule"/>
</dbReference>
<feature type="domain" description="Isopropylmalate dehydrogenase-like" evidence="16">
    <location>
        <begin position="4"/>
        <end position="387"/>
    </location>
</feature>
<dbReference type="RefSeq" id="WP_014161563.1">
    <property type="nucleotide sequence ID" value="NC_016147.2"/>
</dbReference>
<evidence type="ECO:0000256" key="13">
    <source>
        <dbReference type="HAMAP-Rule" id="MF_01033"/>
    </source>
</evidence>
<keyword evidence="12 13" id="KW-0100">Branched-chain amino acid biosynthesis</keyword>
<evidence type="ECO:0000259" key="16">
    <source>
        <dbReference type="SMART" id="SM01329"/>
    </source>
</evidence>
<evidence type="ECO:0000256" key="15">
    <source>
        <dbReference type="SAM" id="MobiDB-lite"/>
    </source>
</evidence>
<feature type="binding site" evidence="13">
    <location>
        <position position="247"/>
    </location>
    <ligand>
        <name>Mg(2+)</name>
        <dbReference type="ChEBI" id="CHEBI:18420"/>
    </ligand>
</feature>
<feature type="binding site" evidence="13">
    <location>
        <position position="219"/>
    </location>
    <ligand>
        <name>Mg(2+)</name>
        <dbReference type="ChEBI" id="CHEBI:18420"/>
    </ligand>
</feature>
<keyword evidence="10 13" id="KW-0560">Oxidoreductase</keyword>
<feature type="site" description="Important for catalysis" evidence="13">
    <location>
        <position position="141"/>
    </location>
</feature>
<keyword evidence="8 13" id="KW-0479">Metal-binding</keyword>
<dbReference type="HOGENOM" id="CLU_031953_0_3_6"/>
<dbReference type="SMART" id="SM01329">
    <property type="entry name" value="Iso_dh"/>
    <property type="match status" value="1"/>
</dbReference>
<dbReference type="EMBL" id="CP003093">
    <property type="protein sequence ID" value="AER57390.1"/>
    <property type="molecule type" value="Genomic_DNA"/>
</dbReference>
<dbReference type="GO" id="GO:0003862">
    <property type="term" value="F:3-isopropylmalate dehydrogenase activity"/>
    <property type="evidence" value="ECO:0007669"/>
    <property type="project" value="UniProtKB-UniRule"/>
</dbReference>
<keyword evidence="13" id="KW-0464">Manganese</keyword>
<dbReference type="EC" id="1.1.1.85" evidence="13"/>
<dbReference type="PANTHER" id="PTHR42979:SF1">
    <property type="entry name" value="3-ISOPROPYLMALATE DEHYDROGENASE"/>
    <property type="match status" value="1"/>
</dbReference>
<dbReference type="GO" id="GO:0051287">
    <property type="term" value="F:NAD binding"/>
    <property type="evidence" value="ECO:0007669"/>
    <property type="project" value="InterPro"/>
</dbReference>
<evidence type="ECO:0000256" key="10">
    <source>
        <dbReference type="ARBA" id="ARBA00023002"/>
    </source>
</evidence>
<evidence type="ECO:0000256" key="3">
    <source>
        <dbReference type="ARBA" id="ARBA00004762"/>
    </source>
</evidence>
<keyword evidence="9 13" id="KW-0460">Magnesium</keyword>
<gene>
    <name evidence="13" type="primary">leuB</name>
    <name evidence="17" type="ordered locus">DSC_13730</name>
</gene>
<evidence type="ECO:0000256" key="1">
    <source>
        <dbReference type="ARBA" id="ARBA00000624"/>
    </source>
</evidence>
<feature type="binding site" evidence="13">
    <location>
        <position position="106"/>
    </location>
    <ligand>
        <name>substrate</name>
    </ligand>
</feature>
<name>G7UTE4_PSEUP</name>
<dbReference type="AlphaFoldDB" id="G7UTE4"/>
<comment type="cofactor">
    <cofactor evidence="2">
        <name>Mn(2+)</name>
        <dbReference type="ChEBI" id="CHEBI:29035"/>
    </cofactor>
</comment>
<keyword evidence="18" id="KW-1185">Reference proteome</keyword>
<comment type="similarity">
    <text evidence="4 13">Belongs to the isocitrate and isopropylmalate dehydrogenases family. LeuB type 1 subfamily.</text>
</comment>
<dbReference type="GO" id="GO:0005829">
    <property type="term" value="C:cytosol"/>
    <property type="evidence" value="ECO:0007669"/>
    <property type="project" value="TreeGrafter"/>
</dbReference>
<dbReference type="HAMAP" id="MF_01033">
    <property type="entry name" value="LeuB_type1"/>
    <property type="match status" value="1"/>
</dbReference>
<evidence type="ECO:0000256" key="4">
    <source>
        <dbReference type="ARBA" id="ARBA00008319"/>
    </source>
</evidence>
<reference evidence="17 18" key="1">
    <citation type="journal article" date="2012" name="J. Bacteriol.">
        <title>Complete Genome Sequence of the BTEX-Degrading Bacterium Pseudoxanthomonas spadix BD-a59.</title>
        <authorList>
            <person name="Lee S.H."/>
            <person name="Jin H.M."/>
            <person name="Lee H.J."/>
            <person name="Kim J.M."/>
            <person name="Jeon C.O."/>
        </authorList>
    </citation>
    <scope>NUCLEOTIDE SEQUENCE [LARGE SCALE GENOMIC DNA]</scope>
    <source>
        <strain evidence="17 18">BD-a59</strain>
    </source>
</reference>
<comment type="subcellular location">
    <subcellularLocation>
        <location evidence="13">Cytoplasm</location>
    </subcellularLocation>
</comment>
<evidence type="ECO:0000313" key="17">
    <source>
        <dbReference type="EMBL" id="AER57390.1"/>
    </source>
</evidence>
<accession>G7UTE4</accession>
<dbReference type="Proteomes" id="UP000005870">
    <property type="component" value="Chromosome"/>
</dbReference>
<comment type="function">
    <text evidence="13 14">Catalyzes the oxidation of 3-carboxy-2-hydroxy-4-methylpentanoate (3-isopropylmalate) to 3-carboxy-4-methyl-2-oxopentanoate. The product decarboxylates to 4-methyl-2 oxopentanoate.</text>
</comment>
<comment type="cofactor">
    <cofactor evidence="13 14">
        <name>Mg(2+)</name>
        <dbReference type="ChEBI" id="CHEBI:18420"/>
    </cofactor>
    <cofactor evidence="13 14">
        <name>Mn(2+)</name>
        <dbReference type="ChEBI" id="CHEBI:29035"/>
    </cofactor>
    <text evidence="13 14">Binds 1 Mg(2+) or Mn(2+) ion per subunit.</text>
</comment>
<sequence>MHADIVVLPGDGIGPEVAAAAVTVLKAVASRYGHSFTFTEHDIGGIAIDRHGVPLPESTTAACQQADAVLLGAVGGPKWSDPGARVRPEQGLLAIRKALGLFANLRPVRPHAAALDASPIKPHLLTGVDIMVVRELTGGIYFGEKTRTAEAASDLCSYSVAEIERVLRSAFALARARRGKLTSVDKANVLETSRLWREVATRIGREEFAEVELEHQLVDSMAMHLLAKPREYDVIVTENMFGDILTDEASMLAGSLGLLPSASLGPDGTLAHRPIDGARAAGRPAMDGRAGVSSSDASRATDSSRKLRMGIYEPIHGSAPDIAGKGIANPYATLLSAAMLLRHSLGLEAEAQCIERAVDAALDAHAFTADLAGTGKALSTAQAVEVVLEQLETSCFVAELRD</sequence>
<evidence type="ECO:0000256" key="8">
    <source>
        <dbReference type="ARBA" id="ARBA00022723"/>
    </source>
</evidence>
<dbReference type="STRING" id="1045855.DSC_13730"/>